<protein>
    <submittedName>
        <fullName evidence="8">Crotonase, core</fullName>
    </submittedName>
</protein>
<evidence type="ECO:0000313" key="9">
    <source>
        <dbReference type="Proteomes" id="UP001174691"/>
    </source>
</evidence>
<dbReference type="EMBL" id="JANBVN010000297">
    <property type="protein sequence ID" value="KAJ9129907.1"/>
    <property type="molecule type" value="Genomic_DNA"/>
</dbReference>
<comment type="similarity">
    <text evidence="3 7">Belongs to the enoyl-CoA hydratase/isomerase family.</text>
</comment>
<keyword evidence="6" id="KW-0456">Lyase</keyword>
<dbReference type="Pfam" id="PF00378">
    <property type="entry name" value="ECH_1"/>
    <property type="match status" value="1"/>
</dbReference>
<dbReference type="InterPro" id="IPR001753">
    <property type="entry name" value="Enoyl-CoA_hydra/iso"/>
</dbReference>
<dbReference type="GO" id="GO:0005739">
    <property type="term" value="C:mitochondrion"/>
    <property type="evidence" value="ECO:0007669"/>
    <property type="project" value="TreeGrafter"/>
</dbReference>
<dbReference type="AlphaFoldDB" id="A0AA38REE0"/>
<comment type="subcellular location">
    <subcellularLocation>
        <location evidence="1">Peroxisome</location>
    </subcellularLocation>
</comment>
<evidence type="ECO:0000256" key="2">
    <source>
        <dbReference type="ARBA" id="ARBA00004924"/>
    </source>
</evidence>
<dbReference type="PANTHER" id="PTHR11941:SF68">
    <property type="entry name" value="CARNITINYL-COA DEHYDRATASE"/>
    <property type="match status" value="1"/>
</dbReference>
<evidence type="ECO:0000313" key="8">
    <source>
        <dbReference type="EMBL" id="KAJ9129907.1"/>
    </source>
</evidence>
<proteinExistence type="inferred from homology"/>
<comment type="pathway">
    <text evidence="2">Siderophore biosynthesis.</text>
</comment>
<evidence type="ECO:0000256" key="6">
    <source>
        <dbReference type="ARBA" id="ARBA00023239"/>
    </source>
</evidence>
<dbReference type="Proteomes" id="UP001174691">
    <property type="component" value="Unassembled WGS sequence"/>
</dbReference>
<keyword evidence="9" id="KW-1185">Reference proteome</keyword>
<dbReference type="PANTHER" id="PTHR11941">
    <property type="entry name" value="ENOYL-COA HYDRATASE-RELATED"/>
    <property type="match status" value="1"/>
</dbReference>
<reference evidence="8" key="1">
    <citation type="submission" date="2022-07" db="EMBL/GenBank/DDBJ databases">
        <title>Fungi with potential for degradation of polypropylene.</title>
        <authorList>
            <person name="Gostincar C."/>
        </authorList>
    </citation>
    <scope>NUCLEOTIDE SEQUENCE</scope>
    <source>
        <strain evidence="8">EXF-13287</strain>
    </source>
</reference>
<dbReference type="SUPFAM" id="SSF52096">
    <property type="entry name" value="ClpP/crotonase"/>
    <property type="match status" value="1"/>
</dbReference>
<evidence type="ECO:0000256" key="5">
    <source>
        <dbReference type="ARBA" id="ARBA00023235"/>
    </source>
</evidence>
<dbReference type="GO" id="GO:0006635">
    <property type="term" value="P:fatty acid beta-oxidation"/>
    <property type="evidence" value="ECO:0007669"/>
    <property type="project" value="TreeGrafter"/>
</dbReference>
<dbReference type="PROSITE" id="PS00166">
    <property type="entry name" value="ENOYL_COA_HYDRATASE"/>
    <property type="match status" value="1"/>
</dbReference>
<accession>A0AA38REE0</accession>
<keyword evidence="4" id="KW-0576">Peroxisome</keyword>
<sequence length="276" mass="29566">MTAHNFATPPPDCSVVQLSFPAPHVMLVTINREKSMNSIPMRGHWEGEAVWTWFDDEPSLRVAILTGAGSKAFCAGADLHEVGATRGKGTAPQPMPSGSFLGITRRVGKKPVIAAVNGYAYGGGFEIALNCDLVIASPTAKFSLPEVKRGLYAGAGGLPRVVRTFGMQLAGEIAMTGRVLSAEELKGYGFLRVSSSPESLLSEALQLATGIADQSPDGIIVTRAGLRQAWETASVERSAQLIDERYHRALMEGENMRIGVEAFAKKQKPSWVPSRL</sequence>
<evidence type="ECO:0000256" key="1">
    <source>
        <dbReference type="ARBA" id="ARBA00004275"/>
    </source>
</evidence>
<dbReference type="FunFam" id="3.90.226.10:FF:000074">
    <property type="entry name" value="Enoyl-CoA hydratase (AFU_orthologue AFUA_2G10650)"/>
    <property type="match status" value="1"/>
</dbReference>
<keyword evidence="5" id="KW-0413">Isomerase</keyword>
<dbReference type="CDD" id="cd06558">
    <property type="entry name" value="crotonase-like"/>
    <property type="match status" value="1"/>
</dbReference>
<dbReference type="GO" id="GO:0005777">
    <property type="term" value="C:peroxisome"/>
    <property type="evidence" value="ECO:0007669"/>
    <property type="project" value="UniProtKB-SubCell"/>
</dbReference>
<comment type="caution">
    <text evidence="8">The sequence shown here is derived from an EMBL/GenBank/DDBJ whole genome shotgun (WGS) entry which is preliminary data.</text>
</comment>
<dbReference type="Gene3D" id="3.90.226.10">
    <property type="entry name" value="2-enoyl-CoA Hydratase, Chain A, domain 1"/>
    <property type="match status" value="1"/>
</dbReference>
<name>A0AA38REE0_9PEZI</name>
<dbReference type="GO" id="GO:0016853">
    <property type="term" value="F:isomerase activity"/>
    <property type="evidence" value="ECO:0007669"/>
    <property type="project" value="UniProtKB-KW"/>
</dbReference>
<evidence type="ECO:0000256" key="4">
    <source>
        <dbReference type="ARBA" id="ARBA00023140"/>
    </source>
</evidence>
<dbReference type="InterPro" id="IPR029045">
    <property type="entry name" value="ClpP/crotonase-like_dom_sf"/>
</dbReference>
<organism evidence="8 9">
    <name type="scientific">Coniochaeta hoffmannii</name>
    <dbReference type="NCBI Taxonomy" id="91930"/>
    <lineage>
        <taxon>Eukaryota</taxon>
        <taxon>Fungi</taxon>
        <taxon>Dikarya</taxon>
        <taxon>Ascomycota</taxon>
        <taxon>Pezizomycotina</taxon>
        <taxon>Sordariomycetes</taxon>
        <taxon>Sordariomycetidae</taxon>
        <taxon>Coniochaetales</taxon>
        <taxon>Coniochaetaceae</taxon>
        <taxon>Coniochaeta</taxon>
    </lineage>
</organism>
<dbReference type="GO" id="GO:0016829">
    <property type="term" value="F:lyase activity"/>
    <property type="evidence" value="ECO:0007669"/>
    <property type="project" value="UniProtKB-KW"/>
</dbReference>
<gene>
    <name evidence="8" type="ORF">NKR19_g10139</name>
</gene>
<evidence type="ECO:0000256" key="3">
    <source>
        <dbReference type="ARBA" id="ARBA00005254"/>
    </source>
</evidence>
<dbReference type="InterPro" id="IPR018376">
    <property type="entry name" value="Enoyl-CoA_hyd/isom_CS"/>
</dbReference>
<evidence type="ECO:0000256" key="7">
    <source>
        <dbReference type="RuleBase" id="RU003707"/>
    </source>
</evidence>